<feature type="domain" description="F-box" evidence="1">
    <location>
        <begin position="4"/>
        <end position="51"/>
    </location>
</feature>
<dbReference type="InterPro" id="IPR055357">
    <property type="entry name" value="LRR_At1g61320_AtMIF1"/>
</dbReference>
<evidence type="ECO:0000313" key="3">
    <source>
        <dbReference type="Proteomes" id="UP001174677"/>
    </source>
</evidence>
<dbReference type="InterPro" id="IPR001810">
    <property type="entry name" value="F-box_dom"/>
</dbReference>
<dbReference type="EMBL" id="JARPOI010000010">
    <property type="protein sequence ID" value="KAJ9171013.1"/>
    <property type="molecule type" value="Genomic_DNA"/>
</dbReference>
<dbReference type="InterPro" id="IPR036047">
    <property type="entry name" value="F-box-like_dom_sf"/>
</dbReference>
<evidence type="ECO:0000259" key="1">
    <source>
        <dbReference type="PROSITE" id="PS50181"/>
    </source>
</evidence>
<keyword evidence="3" id="KW-1185">Reference proteome</keyword>
<dbReference type="SUPFAM" id="SSF81383">
    <property type="entry name" value="F-box domain"/>
    <property type="match status" value="1"/>
</dbReference>
<sequence length="585" mass="67221">MEKVDRLTELPESIIHRIISFLSFHDATKTSILSRKFRSIWYSFPTIWFDESHQTGKRSVERRSKRIDTFLSYVHDFLRLREPNIALQVFRFRVALTSDFHDKSDDRIDAAISYALENYVKELDLDVVGDYNNSRSYYRLPSAVFSARSIAVLKLKGFKLMPQDLILSSKLMEYLAIHGCSGMKTLKVSCDKLKFVKIDSCDRLEKIEMAASNMESFSFDGTRKYGELGSFDINFSACISLKHLSLENTPITDACLTCGVSGLFMLETLILRHCNSLVNLYLFSLELKTMELENCSRLKKIEVVAPNLESFVCNNGELKTCIINIEACKLLKSIALQGVQITSQWLENNVSDELALLEDVKLFGCNILGKFKICHKKLKSFQLPQCQLEEAEIDSRNLNSFVCSVGSDPISLAVHSPQADVKLFLENRENFVSTNWFLRLRDVLASMGHCRELKLVCNSEKPLMVPEDLRESLLSPMYDLRRLKVEIISKPMEQLVDLIDSLLWLAPHPNFISILLGSKEKTLKLEYSLRVATDEDPSCCKSRLFKCWRHYLKEVTMENFETSEKNSLQKFITENAMRLKAIYDH</sequence>
<accession>A0ABQ9LUK9</accession>
<dbReference type="Pfam" id="PF00646">
    <property type="entry name" value="F-box"/>
    <property type="match status" value="1"/>
</dbReference>
<dbReference type="PANTHER" id="PTHR34145">
    <property type="entry name" value="OS02G0105600 PROTEIN"/>
    <property type="match status" value="1"/>
</dbReference>
<dbReference type="Gene3D" id="3.80.10.10">
    <property type="entry name" value="Ribonuclease Inhibitor"/>
    <property type="match status" value="1"/>
</dbReference>
<reference evidence="2 3" key="1">
    <citation type="journal article" date="2023" name="Plant Biotechnol. J.">
        <title>Chromosome-level wild Hevea brasiliensis genome provides new tools for genomic-assisted breeding and valuable loci to elevate rubber yield.</title>
        <authorList>
            <person name="Cheng H."/>
            <person name="Song X."/>
            <person name="Hu Y."/>
            <person name="Wu T."/>
            <person name="Yang Q."/>
            <person name="An Z."/>
            <person name="Feng S."/>
            <person name="Deng Z."/>
            <person name="Wu W."/>
            <person name="Zeng X."/>
            <person name="Tu M."/>
            <person name="Wang X."/>
            <person name="Huang H."/>
        </authorList>
    </citation>
    <scope>NUCLEOTIDE SEQUENCE [LARGE SCALE GENOMIC DNA]</scope>
    <source>
        <strain evidence="2">MT/VB/25A 57/8</strain>
    </source>
</reference>
<name>A0ABQ9LUK9_HEVBR</name>
<dbReference type="InterPro" id="IPR032675">
    <property type="entry name" value="LRR_dom_sf"/>
</dbReference>
<protein>
    <recommendedName>
        <fullName evidence="1">F-box domain-containing protein</fullName>
    </recommendedName>
</protein>
<proteinExistence type="predicted"/>
<organism evidence="2 3">
    <name type="scientific">Hevea brasiliensis</name>
    <name type="common">Para rubber tree</name>
    <name type="synonym">Siphonia brasiliensis</name>
    <dbReference type="NCBI Taxonomy" id="3981"/>
    <lineage>
        <taxon>Eukaryota</taxon>
        <taxon>Viridiplantae</taxon>
        <taxon>Streptophyta</taxon>
        <taxon>Embryophyta</taxon>
        <taxon>Tracheophyta</taxon>
        <taxon>Spermatophyta</taxon>
        <taxon>Magnoliopsida</taxon>
        <taxon>eudicotyledons</taxon>
        <taxon>Gunneridae</taxon>
        <taxon>Pentapetalae</taxon>
        <taxon>rosids</taxon>
        <taxon>fabids</taxon>
        <taxon>Malpighiales</taxon>
        <taxon>Euphorbiaceae</taxon>
        <taxon>Crotonoideae</taxon>
        <taxon>Micrandreae</taxon>
        <taxon>Hevea</taxon>
    </lineage>
</organism>
<comment type="caution">
    <text evidence="2">The sequence shown here is derived from an EMBL/GenBank/DDBJ whole genome shotgun (WGS) entry which is preliminary data.</text>
</comment>
<dbReference type="SMART" id="SM00256">
    <property type="entry name" value="FBOX"/>
    <property type="match status" value="1"/>
</dbReference>
<gene>
    <name evidence="2" type="ORF">P3X46_019067</name>
</gene>
<dbReference type="Proteomes" id="UP001174677">
    <property type="component" value="Chromosome 10"/>
</dbReference>
<dbReference type="Pfam" id="PF23622">
    <property type="entry name" value="LRR_At1g61320_AtMIF1"/>
    <property type="match status" value="2"/>
</dbReference>
<dbReference type="PROSITE" id="PS50181">
    <property type="entry name" value="FBOX"/>
    <property type="match status" value="1"/>
</dbReference>
<dbReference type="InterPro" id="IPR053772">
    <property type="entry name" value="At1g61320/At1g61330-like"/>
</dbReference>
<dbReference type="SUPFAM" id="SSF52058">
    <property type="entry name" value="L domain-like"/>
    <property type="match status" value="1"/>
</dbReference>
<evidence type="ECO:0000313" key="2">
    <source>
        <dbReference type="EMBL" id="KAJ9171013.1"/>
    </source>
</evidence>